<keyword evidence="4 8" id="KW-0418">Kinase</keyword>
<evidence type="ECO:0000313" key="8">
    <source>
        <dbReference type="EMBL" id="KRX04195.1"/>
    </source>
</evidence>
<dbReference type="OMA" id="AYEYMNT"/>
<dbReference type="SMART" id="SM00220">
    <property type="entry name" value="S_TKc"/>
    <property type="match status" value="1"/>
</dbReference>
<dbReference type="GO" id="GO:0005524">
    <property type="term" value="F:ATP binding"/>
    <property type="evidence" value="ECO:0007669"/>
    <property type="project" value="UniProtKB-KW"/>
</dbReference>
<dbReference type="CDD" id="cd06606">
    <property type="entry name" value="STKc_MAPKKK"/>
    <property type="match status" value="1"/>
</dbReference>
<evidence type="ECO:0000256" key="1">
    <source>
        <dbReference type="ARBA" id="ARBA00022527"/>
    </source>
</evidence>
<dbReference type="InParanoid" id="A0A0V0QP85"/>
<keyword evidence="9" id="KW-1185">Reference proteome</keyword>
<dbReference type="InterPro" id="IPR008271">
    <property type="entry name" value="Ser/Thr_kinase_AS"/>
</dbReference>
<evidence type="ECO:0000256" key="2">
    <source>
        <dbReference type="ARBA" id="ARBA00022679"/>
    </source>
</evidence>
<evidence type="ECO:0000256" key="5">
    <source>
        <dbReference type="ARBA" id="ARBA00022840"/>
    </source>
</evidence>
<dbReference type="SUPFAM" id="SSF56112">
    <property type="entry name" value="Protein kinase-like (PK-like)"/>
    <property type="match status" value="1"/>
</dbReference>
<feature type="region of interest" description="Disordered" evidence="6">
    <location>
        <begin position="64"/>
        <end position="83"/>
    </location>
</feature>
<proteinExistence type="predicted"/>
<evidence type="ECO:0000313" key="9">
    <source>
        <dbReference type="Proteomes" id="UP000054937"/>
    </source>
</evidence>
<keyword evidence="5" id="KW-0067">ATP-binding</keyword>
<dbReference type="PROSITE" id="PS50011">
    <property type="entry name" value="PROTEIN_KINASE_DOM"/>
    <property type="match status" value="1"/>
</dbReference>
<dbReference type="InterPro" id="IPR000719">
    <property type="entry name" value="Prot_kinase_dom"/>
</dbReference>
<dbReference type="PROSITE" id="PS00108">
    <property type="entry name" value="PROTEIN_KINASE_ST"/>
    <property type="match status" value="1"/>
</dbReference>
<keyword evidence="3" id="KW-0547">Nucleotide-binding</keyword>
<dbReference type="Gene3D" id="1.10.510.10">
    <property type="entry name" value="Transferase(Phosphotransferase) domain 1"/>
    <property type="match status" value="1"/>
</dbReference>
<evidence type="ECO:0000256" key="3">
    <source>
        <dbReference type="ARBA" id="ARBA00022741"/>
    </source>
</evidence>
<dbReference type="Proteomes" id="UP000054937">
    <property type="component" value="Unassembled WGS sequence"/>
</dbReference>
<organism evidence="8 9">
    <name type="scientific">Pseudocohnilembus persalinus</name>
    <name type="common">Ciliate</name>
    <dbReference type="NCBI Taxonomy" id="266149"/>
    <lineage>
        <taxon>Eukaryota</taxon>
        <taxon>Sar</taxon>
        <taxon>Alveolata</taxon>
        <taxon>Ciliophora</taxon>
        <taxon>Intramacronucleata</taxon>
        <taxon>Oligohymenophorea</taxon>
        <taxon>Scuticociliatia</taxon>
        <taxon>Philasterida</taxon>
        <taxon>Pseudocohnilembidae</taxon>
        <taxon>Pseudocohnilembus</taxon>
    </lineage>
</organism>
<evidence type="ECO:0000256" key="4">
    <source>
        <dbReference type="ARBA" id="ARBA00022777"/>
    </source>
</evidence>
<reference evidence="8 9" key="1">
    <citation type="journal article" date="2015" name="Sci. Rep.">
        <title>Genome of the facultative scuticociliatosis pathogen Pseudocohnilembus persalinus provides insight into its virulence through horizontal gene transfer.</title>
        <authorList>
            <person name="Xiong J."/>
            <person name="Wang G."/>
            <person name="Cheng J."/>
            <person name="Tian M."/>
            <person name="Pan X."/>
            <person name="Warren A."/>
            <person name="Jiang C."/>
            <person name="Yuan D."/>
            <person name="Miao W."/>
        </authorList>
    </citation>
    <scope>NUCLEOTIDE SEQUENCE [LARGE SCALE GENOMIC DNA]</scope>
    <source>
        <strain evidence="8">36N120E</strain>
    </source>
</reference>
<dbReference type="GO" id="GO:0004674">
    <property type="term" value="F:protein serine/threonine kinase activity"/>
    <property type="evidence" value="ECO:0007669"/>
    <property type="project" value="UniProtKB-KW"/>
</dbReference>
<dbReference type="OrthoDB" id="285892at2759"/>
<keyword evidence="1" id="KW-0723">Serine/threonine-protein kinase</keyword>
<keyword evidence="2" id="KW-0808">Transferase</keyword>
<dbReference type="EMBL" id="LDAU01000120">
    <property type="protein sequence ID" value="KRX04195.1"/>
    <property type="molecule type" value="Genomic_DNA"/>
</dbReference>
<evidence type="ECO:0000259" key="7">
    <source>
        <dbReference type="PROSITE" id="PS50011"/>
    </source>
</evidence>
<comment type="caution">
    <text evidence="8">The sequence shown here is derived from an EMBL/GenBank/DDBJ whole genome shotgun (WGS) entry which is preliminary data.</text>
</comment>
<name>A0A0V0QP85_PSEPJ</name>
<dbReference type="PANTHER" id="PTHR11584:SF369">
    <property type="entry name" value="MITOGEN-ACTIVATED PROTEIN KINASE KINASE KINASE 19-RELATED"/>
    <property type="match status" value="1"/>
</dbReference>
<gene>
    <name evidence="8" type="ORF">PPERSA_11319</name>
</gene>
<protein>
    <submittedName>
        <fullName evidence="8">Protein kinase-like domain</fullName>
    </submittedName>
</protein>
<dbReference type="InterPro" id="IPR011009">
    <property type="entry name" value="Kinase-like_dom_sf"/>
</dbReference>
<evidence type="ECO:0000256" key="6">
    <source>
        <dbReference type="SAM" id="MobiDB-lite"/>
    </source>
</evidence>
<feature type="domain" description="Protein kinase" evidence="7">
    <location>
        <begin position="85"/>
        <end position="356"/>
    </location>
</feature>
<dbReference type="Pfam" id="PF00069">
    <property type="entry name" value="Pkinase"/>
    <property type="match status" value="1"/>
</dbReference>
<feature type="compositionally biased region" description="Low complexity" evidence="6">
    <location>
        <begin position="64"/>
        <end position="77"/>
    </location>
</feature>
<sequence>MDQPQSVNENHDVSYKNEESQQIKIYHFLDISNECNKKEHIQSEQHIQPNIANYQQNQQNNINQNQTQNNQQPSQQKQQKKKINYHKGAIIDEGAFGKVYEGVDINGETFYAIKTVEFSGSYDKIIRDIQNLKNEVQLLQKLDCHPNIVKFYGYQVADDKKSVDIIMEKIDGSSLKQIIKTVDGNIDPSIIRLYTKQILEGVKYLHNNGIIHRDLKGANIMVHNTEGIKLIDFGTSKQFKINQITKDDVHLCKSFKGSPYWMAPEIVKKTGHNEKTDIWSIGCVVIEMFLGRPPYSDLVKNKEDLLNVMYQKIANGIKPTYPQDISDSCRTFLDACLQLEPEKRPSAEELLEFEWIVQNTELDYHNKSIIKYSNTINNLLESGNHQSFFSKTSIIKSKSNYQPMNDKKSQFIKKSTTLNYDQSKNQKSQPLYNIYERAEQEDSATPNQKYNSFIQGAHYVQSHVDYKKNKKGSDNINKQLQINQINNNNQQYNNNNNQQNIGNFNFQFYQDPNQHNINTEVFKQIQSQEIVEENTVEDIENSQQQNIDFSQENFQPYKMEESDNKVSSLGLSQYNLNNISQIKREFLGEDKPISSKVHQLNLNQQIKERQRKENIKNQLQLQWEQELKLDKQKQQSFNQISLEIMISISILQNNLYCQYYIQ</sequence>
<dbReference type="PANTHER" id="PTHR11584">
    <property type="entry name" value="SERINE/THREONINE PROTEIN KINASE"/>
    <property type="match status" value="1"/>
</dbReference>
<accession>A0A0V0QP85</accession>
<dbReference type="AlphaFoldDB" id="A0A0V0QP85"/>